<dbReference type="Gene3D" id="3.50.50.60">
    <property type="entry name" value="FAD/NAD(P)-binding domain"/>
    <property type="match status" value="1"/>
</dbReference>
<evidence type="ECO:0000313" key="3">
    <source>
        <dbReference type="EMBL" id="OAJ66216.1"/>
    </source>
</evidence>
<proteinExistence type="predicted"/>
<keyword evidence="1" id="KW-0812">Transmembrane</keyword>
<gene>
    <name evidence="3" type="ORF">A0123_03167</name>
</gene>
<protein>
    <submittedName>
        <fullName evidence="3">Pyridine nucleotide-disulfide oxidoreductase</fullName>
    </submittedName>
</protein>
<dbReference type="EMBL" id="LUTU01000019">
    <property type="protein sequence ID" value="OAJ66216.1"/>
    <property type="molecule type" value="Genomic_DNA"/>
</dbReference>
<dbReference type="SUPFAM" id="SSF51905">
    <property type="entry name" value="FAD/NAD(P)-binding domain"/>
    <property type="match status" value="1"/>
</dbReference>
<evidence type="ECO:0000256" key="1">
    <source>
        <dbReference type="SAM" id="Phobius"/>
    </source>
</evidence>
<keyword evidence="1" id="KW-1133">Transmembrane helix</keyword>
<dbReference type="OrthoDB" id="101972at2"/>
<dbReference type="PANTHER" id="PTHR40254:SF1">
    <property type="entry name" value="BLR0577 PROTEIN"/>
    <property type="match status" value="1"/>
</dbReference>
<evidence type="ECO:0000313" key="4">
    <source>
        <dbReference type="Proteomes" id="UP000077786"/>
    </source>
</evidence>
<dbReference type="PANTHER" id="PTHR40254">
    <property type="entry name" value="BLR0577 PROTEIN"/>
    <property type="match status" value="1"/>
</dbReference>
<dbReference type="InterPro" id="IPR052189">
    <property type="entry name" value="L-asp_N-monooxygenase_NS-form"/>
</dbReference>
<dbReference type="PATRIC" id="fig|38307.3.peg.3310"/>
<evidence type="ECO:0000259" key="2">
    <source>
        <dbReference type="Pfam" id="PF13454"/>
    </source>
</evidence>
<dbReference type="AlphaFoldDB" id="A0A1B6VG91"/>
<accession>A0A1B6VG91</accession>
<feature type="domain" description="FAD-dependent urate hydroxylase HpyO/Asp monooxygenase CreE-like FAD/NAD(P)-binding" evidence="2">
    <location>
        <begin position="17"/>
        <end position="170"/>
    </location>
</feature>
<keyword evidence="1" id="KW-0472">Membrane</keyword>
<dbReference type="Pfam" id="PF13454">
    <property type="entry name" value="NAD_binding_9"/>
    <property type="match status" value="1"/>
</dbReference>
<comment type="caution">
    <text evidence="3">The sequence shown here is derived from an EMBL/GenBank/DDBJ whole genome shotgun (WGS) entry which is preliminary data.</text>
</comment>
<dbReference type="RefSeq" id="WP_064275546.1">
    <property type="nucleotide sequence ID" value="NZ_LUTU01000019.1"/>
</dbReference>
<reference evidence="3 4" key="1">
    <citation type="submission" date="2016-03" db="EMBL/GenBank/DDBJ databases">
        <title>Draft genome sequence of Gluconobacter cerinus strain CECT 9110.</title>
        <authorList>
            <person name="Sainz F."/>
            <person name="Mas A."/>
            <person name="Torija M.J."/>
        </authorList>
    </citation>
    <scope>NUCLEOTIDE SEQUENCE [LARGE SCALE GENOMIC DNA]</scope>
    <source>
        <strain evidence="3 4">CECT 9110</strain>
    </source>
</reference>
<name>A0A1B6VG91_9PROT</name>
<dbReference type="Proteomes" id="UP000077786">
    <property type="component" value="Unassembled WGS sequence"/>
</dbReference>
<sequence>MNVEVQISRPPVSATLAIIGGGATGTMIAYHLLRKRRDLGVGSVVIFEPRARLGAGVAYGSTDPHHRINVPASRMSIDTDKPDDFAQWFKWHSHETCDPEAFLPSGDVYPTRSEFGRYLFERITPSLVNETLRHIQDAVVAVQHYGQHWLIHTAQGTVFTASYVVIATSHPAPALPYLLEEIAHDPRVISDPWANNAFKTIDPRARIAIVGTGLTMADVVATLTAQGHLGLITAVSRRGLRSRGHSPRAASLFGDFSTNPEQTALGLLTRIRKTLTLAPDRPWQDILDAVRRQGKAIWTALPPTEQRRLVRHLRPFWDVHRFRIAPQVERALNLRLETGSLTVLAARIERAEATPEGLTLHLRERGGRTRAIRTDILINTTGPDHAGILTKPGFLSRLSQDGFVQKDPVGLGLWTGEDHVALVGGRPVSGMFIAGPLSRGTFGELMGFPEVTANAQSVATRLADILQISTHSEQVHS</sequence>
<feature type="transmembrane region" description="Helical" evidence="1">
    <location>
        <begin position="12"/>
        <end position="33"/>
    </location>
</feature>
<dbReference type="InterPro" id="IPR038732">
    <property type="entry name" value="HpyO/CreE_NAD-binding"/>
</dbReference>
<organism evidence="3 4">
    <name type="scientific">Gluconobacter cerinus</name>
    <dbReference type="NCBI Taxonomy" id="38307"/>
    <lineage>
        <taxon>Bacteria</taxon>
        <taxon>Pseudomonadati</taxon>
        <taxon>Pseudomonadota</taxon>
        <taxon>Alphaproteobacteria</taxon>
        <taxon>Acetobacterales</taxon>
        <taxon>Acetobacteraceae</taxon>
        <taxon>Gluconobacter</taxon>
    </lineage>
</organism>
<dbReference type="InterPro" id="IPR036188">
    <property type="entry name" value="FAD/NAD-bd_sf"/>
</dbReference>